<keyword evidence="14" id="KW-1185">Reference proteome</keyword>
<evidence type="ECO:0000313" key="13">
    <source>
        <dbReference type="EMBL" id="EAY04259.1"/>
    </source>
</evidence>
<dbReference type="InterPro" id="IPR026610">
    <property type="entry name" value="Hen1"/>
</dbReference>
<evidence type="ECO:0000256" key="9">
    <source>
        <dbReference type="ARBA" id="ARBA00022884"/>
    </source>
</evidence>
<dbReference type="GO" id="GO:0090486">
    <property type="term" value="F:small RNA 2'-O-methyltransferase activity"/>
    <property type="evidence" value="ECO:0007669"/>
    <property type="project" value="UniProtKB-EC"/>
</dbReference>
<dbReference type="SUPFAM" id="SSF53335">
    <property type="entry name" value="S-adenosyl-L-methionine-dependent methyltransferases"/>
    <property type="match status" value="1"/>
</dbReference>
<dbReference type="GO" id="GO:0034587">
    <property type="term" value="P:piRNA processing"/>
    <property type="evidence" value="ECO:0000318"/>
    <property type="project" value="GO_Central"/>
</dbReference>
<dbReference type="AlphaFoldDB" id="A2EST3"/>
<comment type="cofactor">
    <cofactor evidence="1">
        <name>Mg(2+)</name>
        <dbReference type="ChEBI" id="CHEBI:18420"/>
    </cofactor>
</comment>
<keyword evidence="6" id="KW-0949">S-adenosyl-L-methionine</keyword>
<dbReference type="InterPro" id="IPR029063">
    <property type="entry name" value="SAM-dependent_MTases_sf"/>
</dbReference>
<evidence type="ECO:0000256" key="6">
    <source>
        <dbReference type="ARBA" id="ARBA00022691"/>
    </source>
</evidence>
<keyword evidence="4" id="KW-0489">Methyltransferase</keyword>
<dbReference type="Gene3D" id="3.40.50.150">
    <property type="entry name" value="Vaccinia Virus protein VP39"/>
    <property type="match status" value="1"/>
</dbReference>
<evidence type="ECO:0000256" key="10">
    <source>
        <dbReference type="ARBA" id="ARBA00023158"/>
    </source>
</evidence>
<dbReference type="GO" id="GO:0005634">
    <property type="term" value="C:nucleus"/>
    <property type="evidence" value="ECO:0000318"/>
    <property type="project" value="GO_Central"/>
</dbReference>
<evidence type="ECO:0000256" key="4">
    <source>
        <dbReference type="ARBA" id="ARBA00022603"/>
    </source>
</evidence>
<evidence type="ECO:0000256" key="8">
    <source>
        <dbReference type="ARBA" id="ARBA00022842"/>
    </source>
</evidence>
<dbReference type="OrthoDB" id="2154311at2759"/>
<dbReference type="eggNOG" id="KOG1045">
    <property type="taxonomic scope" value="Eukaryota"/>
</dbReference>
<proteinExistence type="inferred from homology"/>
<dbReference type="FunCoup" id="A2EST3">
    <property type="interactions" value="195"/>
</dbReference>
<dbReference type="GO" id="GO:0008171">
    <property type="term" value="F:O-methyltransferase activity"/>
    <property type="evidence" value="ECO:0000318"/>
    <property type="project" value="GO_Central"/>
</dbReference>
<keyword evidence="10" id="KW-0943">RNA-mediated gene silencing</keyword>
<dbReference type="GO" id="GO:0005737">
    <property type="term" value="C:cytoplasm"/>
    <property type="evidence" value="ECO:0000318"/>
    <property type="project" value="GO_Central"/>
</dbReference>
<dbReference type="PANTHER" id="PTHR21404">
    <property type="entry name" value="HEN1"/>
    <property type="match status" value="1"/>
</dbReference>
<evidence type="ECO:0000256" key="1">
    <source>
        <dbReference type="ARBA" id="ARBA00001946"/>
    </source>
</evidence>
<gene>
    <name evidence="13" type="ORF">TVAG_390290</name>
</gene>
<dbReference type="VEuPathDB" id="TrichDB:TVAGG3_0181900"/>
<sequence>MDKKGEAFLIPLNSQRYNTALQEAVKDNVKFIIDLGCNETDFLFYVSRNPQCVKFMIGIDKDKFILRRGYQTLQRFQMHSVDTTQSTPIYLKQDDITQLSDDIVNKFKNCPYVTMIEVIEHLPLESVDKAMDCILGKLQPQKVFLTTPNIEYNSVINEFYGNTRPYQFRHRDHKFEWTRKEFSEYVSKLTSKYDYDATVSGIGSIYPGEDHEKNGYASHSVVFTKKEKVQKDFEPPVTFDFMIELFSDRKYN</sequence>
<dbReference type="PANTHER" id="PTHR21404:SF3">
    <property type="entry name" value="SMALL RNA 2'-O-METHYLTRANSFERASE"/>
    <property type="match status" value="1"/>
</dbReference>
<evidence type="ECO:0000313" key="14">
    <source>
        <dbReference type="Proteomes" id="UP000001542"/>
    </source>
</evidence>
<protein>
    <recommendedName>
        <fullName evidence="3">Small RNA 2'-O-methyltransferase</fullName>
        <ecNumber evidence="11">2.1.1.386</ecNumber>
    </recommendedName>
</protein>
<name>A2EST3_TRIV3</name>
<evidence type="ECO:0000256" key="2">
    <source>
        <dbReference type="ARBA" id="ARBA00009026"/>
    </source>
</evidence>
<keyword evidence="8" id="KW-0460">Magnesium</keyword>
<dbReference type="GO" id="GO:0046872">
    <property type="term" value="F:metal ion binding"/>
    <property type="evidence" value="ECO:0007669"/>
    <property type="project" value="UniProtKB-KW"/>
</dbReference>
<evidence type="ECO:0000256" key="3">
    <source>
        <dbReference type="ARBA" id="ARBA00021330"/>
    </source>
</evidence>
<dbReference type="GO" id="GO:0008173">
    <property type="term" value="F:RNA methyltransferase activity"/>
    <property type="evidence" value="ECO:0000318"/>
    <property type="project" value="GO_Central"/>
</dbReference>
<dbReference type="InParanoid" id="A2EST3"/>
<accession>A2EST3</accession>
<dbReference type="KEGG" id="tva:4762112"/>
<evidence type="ECO:0000256" key="5">
    <source>
        <dbReference type="ARBA" id="ARBA00022679"/>
    </source>
</evidence>
<dbReference type="GO" id="GO:0001510">
    <property type="term" value="P:RNA methylation"/>
    <property type="evidence" value="ECO:0007669"/>
    <property type="project" value="InterPro"/>
</dbReference>
<keyword evidence="9" id="KW-0694">RNA-binding</keyword>
<reference evidence="13" key="2">
    <citation type="journal article" date="2007" name="Science">
        <title>Draft genome sequence of the sexually transmitted pathogen Trichomonas vaginalis.</title>
        <authorList>
            <person name="Carlton J.M."/>
            <person name="Hirt R.P."/>
            <person name="Silva J.C."/>
            <person name="Delcher A.L."/>
            <person name="Schatz M."/>
            <person name="Zhao Q."/>
            <person name="Wortman J.R."/>
            <person name="Bidwell S.L."/>
            <person name="Alsmark U.C.M."/>
            <person name="Besteiro S."/>
            <person name="Sicheritz-Ponten T."/>
            <person name="Noel C.J."/>
            <person name="Dacks J.B."/>
            <person name="Foster P.G."/>
            <person name="Simillion C."/>
            <person name="Van de Peer Y."/>
            <person name="Miranda-Saavedra D."/>
            <person name="Barton G.J."/>
            <person name="Westrop G.D."/>
            <person name="Mueller S."/>
            <person name="Dessi D."/>
            <person name="Fiori P.L."/>
            <person name="Ren Q."/>
            <person name="Paulsen I."/>
            <person name="Zhang H."/>
            <person name="Bastida-Corcuera F.D."/>
            <person name="Simoes-Barbosa A."/>
            <person name="Brown M.T."/>
            <person name="Hayes R.D."/>
            <person name="Mukherjee M."/>
            <person name="Okumura C.Y."/>
            <person name="Schneider R."/>
            <person name="Smith A.J."/>
            <person name="Vanacova S."/>
            <person name="Villalvazo M."/>
            <person name="Haas B.J."/>
            <person name="Pertea M."/>
            <person name="Feldblyum T.V."/>
            <person name="Utterback T.R."/>
            <person name="Shu C.L."/>
            <person name="Osoegawa K."/>
            <person name="de Jong P.J."/>
            <person name="Hrdy I."/>
            <person name="Horvathova L."/>
            <person name="Zubacova Z."/>
            <person name="Dolezal P."/>
            <person name="Malik S.B."/>
            <person name="Logsdon J.M. Jr."/>
            <person name="Henze K."/>
            <person name="Gupta A."/>
            <person name="Wang C.C."/>
            <person name="Dunne R.L."/>
            <person name="Upcroft J.A."/>
            <person name="Upcroft P."/>
            <person name="White O."/>
            <person name="Salzberg S.L."/>
            <person name="Tang P."/>
            <person name="Chiu C.-H."/>
            <person name="Lee Y.-S."/>
            <person name="Embley T.M."/>
            <person name="Coombs G.H."/>
            <person name="Mottram J.C."/>
            <person name="Tachezy J."/>
            <person name="Fraser-Liggett C.M."/>
            <person name="Johnson P.J."/>
        </authorList>
    </citation>
    <scope>NUCLEOTIDE SEQUENCE [LARGE SCALE GENOMIC DNA]</scope>
    <source>
        <strain evidence="13">G3</strain>
    </source>
</reference>
<evidence type="ECO:0000256" key="12">
    <source>
        <dbReference type="ARBA" id="ARBA00048418"/>
    </source>
</evidence>
<evidence type="ECO:0000256" key="11">
    <source>
        <dbReference type="ARBA" id="ARBA00035025"/>
    </source>
</evidence>
<dbReference type="RefSeq" id="XP_001316482.1">
    <property type="nucleotide sequence ID" value="XM_001316447.1"/>
</dbReference>
<dbReference type="VEuPathDB" id="TrichDB:TVAG_390290"/>
<reference evidence="13" key="1">
    <citation type="submission" date="2006-10" db="EMBL/GenBank/DDBJ databases">
        <authorList>
            <person name="Amadeo P."/>
            <person name="Zhao Q."/>
            <person name="Wortman J."/>
            <person name="Fraser-Liggett C."/>
            <person name="Carlton J."/>
        </authorList>
    </citation>
    <scope>NUCLEOTIDE SEQUENCE</scope>
    <source>
        <strain evidence="13">G3</strain>
    </source>
</reference>
<dbReference type="EMBL" id="DS113480">
    <property type="protein sequence ID" value="EAY04259.1"/>
    <property type="molecule type" value="Genomic_DNA"/>
</dbReference>
<dbReference type="GO" id="GO:0030422">
    <property type="term" value="P:siRNA processing"/>
    <property type="evidence" value="ECO:0000318"/>
    <property type="project" value="GO_Central"/>
</dbReference>
<dbReference type="GO" id="GO:0003723">
    <property type="term" value="F:RNA binding"/>
    <property type="evidence" value="ECO:0007669"/>
    <property type="project" value="UniProtKB-KW"/>
</dbReference>
<comment type="catalytic activity">
    <reaction evidence="12">
        <text>small RNA 3'-end nucleotide + S-adenosyl-L-methionine = small RNA 3'-end 2'-O-methylnucleotide + S-adenosyl-L-homocysteine + H(+)</text>
        <dbReference type="Rhea" id="RHEA:37887"/>
        <dbReference type="Rhea" id="RHEA-COMP:10415"/>
        <dbReference type="Rhea" id="RHEA-COMP:10416"/>
        <dbReference type="ChEBI" id="CHEBI:15378"/>
        <dbReference type="ChEBI" id="CHEBI:57856"/>
        <dbReference type="ChEBI" id="CHEBI:59789"/>
        <dbReference type="ChEBI" id="CHEBI:74896"/>
        <dbReference type="ChEBI" id="CHEBI:74898"/>
        <dbReference type="EC" id="2.1.1.386"/>
    </reaction>
</comment>
<dbReference type="EC" id="2.1.1.386" evidence="11"/>
<dbReference type="SMR" id="A2EST3"/>
<keyword evidence="7" id="KW-0479">Metal-binding</keyword>
<comment type="similarity">
    <text evidence="2">Belongs to the methyltransferase superfamily. HEN1 family.</text>
</comment>
<dbReference type="Proteomes" id="UP000001542">
    <property type="component" value="Unassembled WGS sequence"/>
</dbReference>
<dbReference type="STRING" id="5722.A2EST3"/>
<evidence type="ECO:0000256" key="7">
    <source>
        <dbReference type="ARBA" id="ARBA00022723"/>
    </source>
</evidence>
<keyword evidence="5" id="KW-0808">Transferase</keyword>
<organism evidence="13 14">
    <name type="scientific">Trichomonas vaginalis (strain ATCC PRA-98 / G3)</name>
    <dbReference type="NCBI Taxonomy" id="412133"/>
    <lineage>
        <taxon>Eukaryota</taxon>
        <taxon>Metamonada</taxon>
        <taxon>Parabasalia</taxon>
        <taxon>Trichomonadida</taxon>
        <taxon>Trichomonadidae</taxon>
        <taxon>Trichomonas</taxon>
    </lineage>
</organism>